<dbReference type="Gene3D" id="3.50.50.60">
    <property type="entry name" value="FAD/NAD(P)-binding domain"/>
    <property type="match status" value="1"/>
</dbReference>
<evidence type="ECO:0000256" key="1">
    <source>
        <dbReference type="ARBA" id="ARBA00010790"/>
    </source>
</evidence>
<dbReference type="PANTHER" id="PTHR11552">
    <property type="entry name" value="GLUCOSE-METHANOL-CHOLINE GMC OXIDOREDUCTASE"/>
    <property type="match status" value="1"/>
</dbReference>
<protein>
    <recommendedName>
        <fullName evidence="5 6">Glucose-methanol-choline oxidoreductase N-terminal domain-containing protein</fullName>
    </recommendedName>
</protein>
<feature type="region of interest" description="Disordered" evidence="4">
    <location>
        <begin position="1"/>
        <end position="33"/>
    </location>
</feature>
<evidence type="ECO:0000256" key="3">
    <source>
        <dbReference type="RuleBase" id="RU003968"/>
    </source>
</evidence>
<sequence length="562" mass="63487">MIRRGMVRLDRSAGEDNGRGSGTLRDGGPRPRIPPVRRLRLHLFADFSSGPSRLGLERLDEYGIARSAVLRCNWPRGKVLGGSSVLNYMLYVRGNKKDYDIWEHLGNYGWGFKDVLYYFKKSEDNQNPYIARNKKYHGVGGYLTVMEPPWRSPLSVAFVEAGIEMGYENLDFNAHQQTGFMIPQGTIRRGARCSTAKAFLRPVRLRPNLDVSMRSFVHKVLIDNHKRAWAVKFEKDGNIRKVKARKEIILCAGAVGSPHILMVSGVGPRAHLEEHGIHVHSDLKVGYNLQDHIGIGGLTFLIKEPVALIQSRFENIPSILKYAMFGKGPLTVLGGIEGLAFINTKYANKSDDFPDVEFHFTSGTAASDGGRQIRRIHGLNNRVWHEYYKPIAFKDNWTAFPTLLRPKSHGVIKLRSRNPHDYPLIYPNYLTNPDDVARLVEGMKLVVVMSETKAFKRYGSKLYRKPFPGCEHIQLYTDAYWECIVRGYTETIYHPAGTAKMGPHWDKEAVVDPELRVYGIEGLRVADCSIMPIIVSGNTNAPVIMIGEKVADMVKATWGKHR</sequence>
<dbReference type="InterPro" id="IPR036188">
    <property type="entry name" value="FAD/NAD-bd_sf"/>
</dbReference>
<dbReference type="GO" id="GO:0050660">
    <property type="term" value="F:flavin adenine dinucleotide binding"/>
    <property type="evidence" value="ECO:0007669"/>
    <property type="project" value="InterPro"/>
</dbReference>
<feature type="binding site" evidence="2">
    <location>
        <position position="217"/>
    </location>
    <ligand>
        <name>FAD</name>
        <dbReference type="ChEBI" id="CHEBI:57692"/>
    </ligand>
</feature>
<dbReference type="Gene3D" id="3.30.560.10">
    <property type="entry name" value="Glucose Oxidase, domain 3"/>
    <property type="match status" value="1"/>
</dbReference>
<feature type="domain" description="Glucose-methanol-choline oxidoreductase N-terminal" evidence="5">
    <location>
        <begin position="77"/>
        <end position="100"/>
    </location>
</feature>
<evidence type="ECO:0000256" key="4">
    <source>
        <dbReference type="SAM" id="MobiDB-lite"/>
    </source>
</evidence>
<reference evidence="7" key="1">
    <citation type="submission" date="2020-11" db="EMBL/GenBank/DDBJ databases">
        <authorList>
            <person name="Tran Van P."/>
        </authorList>
    </citation>
    <scope>NUCLEOTIDE SEQUENCE</scope>
</reference>
<dbReference type="EMBL" id="CAJPEV010000316">
    <property type="protein sequence ID" value="CAG0883877.1"/>
    <property type="molecule type" value="Genomic_DNA"/>
</dbReference>
<evidence type="ECO:0000313" key="7">
    <source>
        <dbReference type="EMBL" id="CAD7242787.1"/>
    </source>
</evidence>
<dbReference type="PIRSF" id="PIRSF000137">
    <property type="entry name" value="Alcohol_oxidase"/>
    <property type="match status" value="1"/>
</dbReference>
<evidence type="ECO:0000259" key="6">
    <source>
        <dbReference type="PROSITE" id="PS00624"/>
    </source>
</evidence>
<name>A0A7R8X314_9CRUS</name>
<keyword evidence="8" id="KW-1185">Reference proteome</keyword>
<dbReference type="PROSITE" id="PS00623">
    <property type="entry name" value="GMC_OXRED_1"/>
    <property type="match status" value="1"/>
</dbReference>
<dbReference type="AlphaFoldDB" id="A0A7R8X314"/>
<dbReference type="OrthoDB" id="269227at2759"/>
<dbReference type="Pfam" id="PF00732">
    <property type="entry name" value="GMC_oxred_N"/>
    <property type="match status" value="1"/>
</dbReference>
<dbReference type="PROSITE" id="PS00624">
    <property type="entry name" value="GMC_OXRED_2"/>
    <property type="match status" value="1"/>
</dbReference>
<dbReference type="InterPro" id="IPR007867">
    <property type="entry name" value="GMC_OxRtase_C"/>
</dbReference>
<dbReference type="InterPro" id="IPR012132">
    <property type="entry name" value="GMC_OxRdtase"/>
</dbReference>
<feature type="compositionally biased region" description="Basic and acidic residues" evidence="4">
    <location>
        <begin position="7"/>
        <end position="18"/>
    </location>
</feature>
<dbReference type="SUPFAM" id="SSF51905">
    <property type="entry name" value="FAD/NAD(P)-binding domain"/>
    <property type="match status" value="1"/>
</dbReference>
<proteinExistence type="inferred from homology"/>
<dbReference type="PANTHER" id="PTHR11552:SF227">
    <property type="entry name" value="GLUCOSE DEHYDROGENASE [FAD, QUINONE]-LIKE PROTEIN"/>
    <property type="match status" value="1"/>
</dbReference>
<evidence type="ECO:0000256" key="2">
    <source>
        <dbReference type="PIRSR" id="PIRSR000137-2"/>
    </source>
</evidence>
<dbReference type="SUPFAM" id="SSF54373">
    <property type="entry name" value="FAD-linked reductases, C-terminal domain"/>
    <property type="match status" value="1"/>
</dbReference>
<evidence type="ECO:0000313" key="8">
    <source>
        <dbReference type="Proteomes" id="UP000677054"/>
    </source>
</evidence>
<organism evidence="7">
    <name type="scientific">Darwinula stevensoni</name>
    <dbReference type="NCBI Taxonomy" id="69355"/>
    <lineage>
        <taxon>Eukaryota</taxon>
        <taxon>Metazoa</taxon>
        <taxon>Ecdysozoa</taxon>
        <taxon>Arthropoda</taxon>
        <taxon>Crustacea</taxon>
        <taxon>Oligostraca</taxon>
        <taxon>Ostracoda</taxon>
        <taxon>Podocopa</taxon>
        <taxon>Podocopida</taxon>
        <taxon>Darwinulocopina</taxon>
        <taxon>Darwinuloidea</taxon>
        <taxon>Darwinulidae</taxon>
        <taxon>Darwinula</taxon>
    </lineage>
</organism>
<evidence type="ECO:0000259" key="5">
    <source>
        <dbReference type="PROSITE" id="PS00623"/>
    </source>
</evidence>
<keyword evidence="2 3" id="KW-0274">FAD</keyword>
<feature type="domain" description="Glucose-methanol-choline oxidoreductase N-terminal" evidence="6">
    <location>
        <begin position="253"/>
        <end position="267"/>
    </location>
</feature>
<feature type="binding site" evidence="2">
    <location>
        <position position="79"/>
    </location>
    <ligand>
        <name>FAD</name>
        <dbReference type="ChEBI" id="CHEBI:57692"/>
    </ligand>
</feature>
<gene>
    <name evidence="7" type="ORF">DSTB1V02_LOCUS2732</name>
</gene>
<accession>A0A7R8X314</accession>
<comment type="similarity">
    <text evidence="1 3">Belongs to the GMC oxidoreductase family.</text>
</comment>
<dbReference type="Proteomes" id="UP000677054">
    <property type="component" value="Unassembled WGS sequence"/>
</dbReference>
<keyword evidence="3" id="KW-0285">Flavoprotein</keyword>
<comment type="cofactor">
    <cofactor evidence="2">
        <name>FAD</name>
        <dbReference type="ChEBI" id="CHEBI:57692"/>
    </cofactor>
</comment>
<dbReference type="InterPro" id="IPR000172">
    <property type="entry name" value="GMC_OxRdtase_N"/>
</dbReference>
<dbReference type="GO" id="GO:0016614">
    <property type="term" value="F:oxidoreductase activity, acting on CH-OH group of donors"/>
    <property type="evidence" value="ECO:0007669"/>
    <property type="project" value="InterPro"/>
</dbReference>
<dbReference type="Pfam" id="PF05199">
    <property type="entry name" value="GMC_oxred_C"/>
    <property type="match status" value="1"/>
</dbReference>
<dbReference type="EMBL" id="LR899833">
    <property type="protein sequence ID" value="CAD7242787.1"/>
    <property type="molecule type" value="Genomic_DNA"/>
</dbReference>